<dbReference type="KEGG" id="tca:659953"/>
<dbReference type="Pfam" id="PF01633">
    <property type="entry name" value="Choline_kinase"/>
    <property type="match status" value="1"/>
</dbReference>
<keyword evidence="1" id="KW-0594">Phospholipid biosynthesis</keyword>
<dbReference type="InterPro" id="IPR011009">
    <property type="entry name" value="Kinase-like_dom_sf"/>
</dbReference>
<dbReference type="HOGENOM" id="CLU_012712_1_0_1"/>
<keyword evidence="2" id="KW-1208">Phospholipid metabolism</keyword>
<sequence length="340" mass="39280">MEEKIPHLSLHVNEDDINAGAARVLAAIRPHWGRRVDFKLLTDGITNKLVGCRGEEGETVLVRVYGNKTDLLIDRKAETRNILLLSRLRLAPSLYATFENGLAYEYVPGCTLSPTMAKNPKIAHLVASHMGKLHKVQVPDISNPQPLLWPKIRNFLDLVPEQFSDITKNERYHKIGAPTKMQLEQEFSFLQRNLSKEKCPIVFCHNDLLLGNVIYNSEKDQVTFIDYEYANYNYQAFDIANHFLEFAGVENVDYGNYPTREFQIFWLGCYLNEFQPDASQSQLELLLNQVDKFTLASHLFWGIWALIQTEHSDIAFDFLGYAVIRFNEYFKKKEQLENLN</sequence>
<dbReference type="eggNOG" id="KOG4720">
    <property type="taxonomic scope" value="Eukaryota"/>
</dbReference>
<evidence type="ECO:0000256" key="5">
    <source>
        <dbReference type="ARBA" id="ARBA00038874"/>
    </source>
</evidence>
<dbReference type="PANTHER" id="PTHR22603:SF66">
    <property type="entry name" value="ETHANOLAMINE KINASE"/>
    <property type="match status" value="1"/>
</dbReference>
<comment type="pathway">
    <text evidence="3">Phospholipid metabolism; phosphatidylethanolamine biosynthesis; phosphatidylethanolamine from ethanolamine: step 1/3.</text>
</comment>
<dbReference type="OrthoDB" id="10267235at2759"/>
<name>D6X535_TRICA</name>
<proteinExistence type="inferred from homology"/>
<dbReference type="GO" id="GO:0005737">
    <property type="term" value="C:cytoplasm"/>
    <property type="evidence" value="ECO:0000318"/>
    <property type="project" value="GO_Central"/>
</dbReference>
<gene>
    <name evidence="6" type="primary">AUGUSTUS-3.0.2_04370</name>
    <name evidence="6" type="ORF">TcasGA2_TC004370</name>
</gene>
<keyword evidence="1" id="KW-0444">Lipid biosynthesis</keyword>
<evidence type="ECO:0000313" key="6">
    <source>
        <dbReference type="EMBL" id="EEZ97183.2"/>
    </source>
</evidence>
<dbReference type="EMBL" id="KQ971382">
    <property type="protein sequence ID" value="EEZ97183.2"/>
    <property type="molecule type" value="Genomic_DNA"/>
</dbReference>
<dbReference type="Gene3D" id="3.90.1200.10">
    <property type="match status" value="1"/>
</dbReference>
<reference evidence="6 7" key="1">
    <citation type="journal article" date="2008" name="Nature">
        <title>The genome of the model beetle and pest Tribolium castaneum.</title>
        <authorList>
            <consortium name="Tribolium Genome Sequencing Consortium"/>
            <person name="Richards S."/>
            <person name="Gibbs R.A."/>
            <person name="Weinstock G.M."/>
            <person name="Brown S.J."/>
            <person name="Denell R."/>
            <person name="Beeman R.W."/>
            <person name="Gibbs R."/>
            <person name="Beeman R.W."/>
            <person name="Brown S.J."/>
            <person name="Bucher G."/>
            <person name="Friedrich M."/>
            <person name="Grimmelikhuijzen C.J."/>
            <person name="Klingler M."/>
            <person name="Lorenzen M."/>
            <person name="Richards S."/>
            <person name="Roth S."/>
            <person name="Schroder R."/>
            <person name="Tautz D."/>
            <person name="Zdobnov E.M."/>
            <person name="Muzny D."/>
            <person name="Gibbs R.A."/>
            <person name="Weinstock G.M."/>
            <person name="Attaway T."/>
            <person name="Bell S."/>
            <person name="Buhay C.J."/>
            <person name="Chandrabose M.N."/>
            <person name="Chavez D."/>
            <person name="Clerk-Blankenburg K.P."/>
            <person name="Cree A."/>
            <person name="Dao M."/>
            <person name="Davis C."/>
            <person name="Chacko J."/>
            <person name="Dinh H."/>
            <person name="Dugan-Rocha S."/>
            <person name="Fowler G."/>
            <person name="Garner T.T."/>
            <person name="Garnes J."/>
            <person name="Gnirke A."/>
            <person name="Hawes A."/>
            <person name="Hernandez J."/>
            <person name="Hines S."/>
            <person name="Holder M."/>
            <person name="Hume J."/>
            <person name="Jhangiani S.N."/>
            <person name="Joshi V."/>
            <person name="Khan Z.M."/>
            <person name="Jackson L."/>
            <person name="Kovar C."/>
            <person name="Kowis A."/>
            <person name="Lee S."/>
            <person name="Lewis L.R."/>
            <person name="Margolis J."/>
            <person name="Morgan M."/>
            <person name="Nazareth L.V."/>
            <person name="Nguyen N."/>
            <person name="Okwuonu G."/>
            <person name="Parker D."/>
            <person name="Richards S."/>
            <person name="Ruiz S.J."/>
            <person name="Santibanez J."/>
            <person name="Savard J."/>
            <person name="Scherer S.E."/>
            <person name="Schneider B."/>
            <person name="Sodergren E."/>
            <person name="Tautz D."/>
            <person name="Vattahil S."/>
            <person name="Villasana D."/>
            <person name="White C.S."/>
            <person name="Wright R."/>
            <person name="Park Y."/>
            <person name="Beeman R.W."/>
            <person name="Lord J."/>
            <person name="Oppert B."/>
            <person name="Lorenzen M."/>
            <person name="Brown S."/>
            <person name="Wang L."/>
            <person name="Savard J."/>
            <person name="Tautz D."/>
            <person name="Richards S."/>
            <person name="Weinstock G."/>
            <person name="Gibbs R.A."/>
            <person name="Liu Y."/>
            <person name="Worley K."/>
            <person name="Weinstock G."/>
            <person name="Elsik C.G."/>
            <person name="Reese J.T."/>
            <person name="Elhaik E."/>
            <person name="Landan G."/>
            <person name="Graur D."/>
            <person name="Arensburger P."/>
            <person name="Atkinson P."/>
            <person name="Beeman R.W."/>
            <person name="Beidler J."/>
            <person name="Brown S.J."/>
            <person name="Demuth J.P."/>
            <person name="Drury D.W."/>
            <person name="Du Y.Z."/>
            <person name="Fujiwara H."/>
            <person name="Lorenzen M."/>
            <person name="Maselli V."/>
            <person name="Osanai M."/>
            <person name="Park Y."/>
            <person name="Robertson H.M."/>
            <person name="Tu Z."/>
            <person name="Wang J.J."/>
            <person name="Wang S."/>
            <person name="Richards S."/>
            <person name="Song H."/>
            <person name="Zhang L."/>
            <person name="Sodergren E."/>
            <person name="Werner D."/>
            <person name="Stanke M."/>
            <person name="Morgenstern B."/>
            <person name="Solovyev V."/>
            <person name="Kosarev P."/>
            <person name="Brown G."/>
            <person name="Chen H.C."/>
            <person name="Ermolaeva O."/>
            <person name="Hlavina W."/>
            <person name="Kapustin Y."/>
            <person name="Kiryutin B."/>
            <person name="Kitts P."/>
            <person name="Maglott D."/>
            <person name="Pruitt K."/>
            <person name="Sapojnikov V."/>
            <person name="Souvorov A."/>
            <person name="Mackey A.J."/>
            <person name="Waterhouse R.M."/>
            <person name="Wyder S."/>
            <person name="Zdobnov E.M."/>
            <person name="Zdobnov E.M."/>
            <person name="Wyder S."/>
            <person name="Kriventseva E.V."/>
            <person name="Kadowaki T."/>
            <person name="Bork P."/>
            <person name="Aranda M."/>
            <person name="Bao R."/>
            <person name="Beermann A."/>
            <person name="Berns N."/>
            <person name="Bolognesi R."/>
            <person name="Bonneton F."/>
            <person name="Bopp D."/>
            <person name="Brown S.J."/>
            <person name="Bucher G."/>
            <person name="Butts T."/>
            <person name="Chaumot A."/>
            <person name="Denell R.E."/>
            <person name="Ferrier D.E."/>
            <person name="Friedrich M."/>
            <person name="Gordon C.M."/>
            <person name="Jindra M."/>
            <person name="Klingler M."/>
            <person name="Lan Q."/>
            <person name="Lattorff H.M."/>
            <person name="Laudet V."/>
            <person name="von Levetsow C."/>
            <person name="Liu Z."/>
            <person name="Lutz R."/>
            <person name="Lynch J.A."/>
            <person name="da Fonseca R.N."/>
            <person name="Posnien N."/>
            <person name="Reuter R."/>
            <person name="Roth S."/>
            <person name="Savard J."/>
            <person name="Schinko J.B."/>
            <person name="Schmitt C."/>
            <person name="Schoppmeier M."/>
            <person name="Schroder R."/>
            <person name="Shippy T.D."/>
            <person name="Simonnet F."/>
            <person name="Marques-Souza H."/>
            <person name="Tautz D."/>
            <person name="Tomoyasu Y."/>
            <person name="Trauner J."/>
            <person name="Van der Zee M."/>
            <person name="Vervoort M."/>
            <person name="Wittkopp N."/>
            <person name="Wimmer E.A."/>
            <person name="Yang X."/>
            <person name="Jones A.K."/>
            <person name="Sattelle D.B."/>
            <person name="Ebert P.R."/>
            <person name="Nelson D."/>
            <person name="Scott J.G."/>
            <person name="Beeman R.W."/>
            <person name="Muthukrishnan S."/>
            <person name="Kramer K.J."/>
            <person name="Arakane Y."/>
            <person name="Beeman R.W."/>
            <person name="Zhu Q."/>
            <person name="Hogenkamp D."/>
            <person name="Dixit R."/>
            <person name="Oppert B."/>
            <person name="Jiang H."/>
            <person name="Zou Z."/>
            <person name="Marshall J."/>
            <person name="Elpidina E."/>
            <person name="Vinokurov K."/>
            <person name="Oppert C."/>
            <person name="Zou Z."/>
            <person name="Evans J."/>
            <person name="Lu Z."/>
            <person name="Zhao P."/>
            <person name="Sumathipala N."/>
            <person name="Altincicek B."/>
            <person name="Vilcinskas A."/>
            <person name="Williams M."/>
            <person name="Hultmark D."/>
            <person name="Hetru C."/>
            <person name="Jiang H."/>
            <person name="Grimmelikhuijzen C.J."/>
            <person name="Hauser F."/>
            <person name="Cazzamali G."/>
            <person name="Williamson M."/>
            <person name="Park Y."/>
            <person name="Li B."/>
            <person name="Tanaka Y."/>
            <person name="Predel R."/>
            <person name="Neupert S."/>
            <person name="Schachtner J."/>
            <person name="Verleyen P."/>
            <person name="Raible F."/>
            <person name="Bork P."/>
            <person name="Friedrich M."/>
            <person name="Walden K.K."/>
            <person name="Robertson H.M."/>
            <person name="Angeli S."/>
            <person name="Foret S."/>
            <person name="Bucher G."/>
            <person name="Schuetz S."/>
            <person name="Maleszka R."/>
            <person name="Wimmer E.A."/>
            <person name="Beeman R.W."/>
            <person name="Lorenzen M."/>
            <person name="Tomoyasu Y."/>
            <person name="Miller S.C."/>
            <person name="Grossmann D."/>
            <person name="Bucher G."/>
        </authorList>
    </citation>
    <scope>NUCLEOTIDE SEQUENCE [LARGE SCALE GENOMIC DNA]</scope>
    <source>
        <strain evidence="6 7">Georgia GA2</strain>
    </source>
</reference>
<comment type="similarity">
    <text evidence="4">Belongs to the choline/ethanolamine kinase family.</text>
</comment>
<organism evidence="6 7">
    <name type="scientific">Tribolium castaneum</name>
    <name type="common">Red flour beetle</name>
    <dbReference type="NCBI Taxonomy" id="7070"/>
    <lineage>
        <taxon>Eukaryota</taxon>
        <taxon>Metazoa</taxon>
        <taxon>Ecdysozoa</taxon>
        <taxon>Arthropoda</taxon>
        <taxon>Hexapoda</taxon>
        <taxon>Insecta</taxon>
        <taxon>Pterygota</taxon>
        <taxon>Neoptera</taxon>
        <taxon>Endopterygota</taxon>
        <taxon>Coleoptera</taxon>
        <taxon>Polyphaga</taxon>
        <taxon>Cucujiformia</taxon>
        <taxon>Tenebrionidae</taxon>
        <taxon>Tenebrionidae incertae sedis</taxon>
        <taxon>Tribolium</taxon>
    </lineage>
</organism>
<dbReference type="Gene3D" id="3.30.200.20">
    <property type="entry name" value="Phosphorylase Kinase, domain 1"/>
    <property type="match status" value="1"/>
</dbReference>
<keyword evidence="7" id="KW-1185">Reference proteome</keyword>
<evidence type="ECO:0000256" key="3">
    <source>
        <dbReference type="ARBA" id="ARBA00037883"/>
    </source>
</evidence>
<keyword evidence="6" id="KW-0808">Transferase</keyword>
<dbReference type="GO" id="GO:0004305">
    <property type="term" value="F:ethanolamine kinase activity"/>
    <property type="evidence" value="ECO:0000318"/>
    <property type="project" value="GO_Central"/>
</dbReference>
<dbReference type="STRING" id="7070.D6X535"/>
<dbReference type="OMA" id="DQASNIR"/>
<protein>
    <recommendedName>
        <fullName evidence="5">ethanolamine kinase</fullName>
        <ecNumber evidence="5">2.7.1.82</ecNumber>
    </recommendedName>
</protein>
<keyword evidence="1" id="KW-0443">Lipid metabolism</keyword>
<evidence type="ECO:0000256" key="2">
    <source>
        <dbReference type="ARBA" id="ARBA00023264"/>
    </source>
</evidence>
<dbReference type="SUPFAM" id="SSF56112">
    <property type="entry name" value="Protein kinase-like (PK-like)"/>
    <property type="match status" value="1"/>
</dbReference>
<dbReference type="Proteomes" id="UP000007266">
    <property type="component" value="Linkage group 10"/>
</dbReference>
<dbReference type="PANTHER" id="PTHR22603">
    <property type="entry name" value="CHOLINE/ETHANOALAMINE KINASE"/>
    <property type="match status" value="1"/>
</dbReference>
<evidence type="ECO:0000256" key="1">
    <source>
        <dbReference type="ARBA" id="ARBA00023209"/>
    </source>
</evidence>
<dbReference type="GO" id="GO:0006646">
    <property type="term" value="P:phosphatidylethanolamine biosynthetic process"/>
    <property type="evidence" value="ECO:0000318"/>
    <property type="project" value="GO_Central"/>
</dbReference>
<dbReference type="AlphaFoldDB" id="D6X535"/>
<evidence type="ECO:0000256" key="4">
    <source>
        <dbReference type="ARBA" id="ARBA00038211"/>
    </source>
</evidence>
<dbReference type="CDD" id="cd05157">
    <property type="entry name" value="ETNK_euk"/>
    <property type="match status" value="1"/>
</dbReference>
<keyword evidence="6" id="KW-0418">Kinase</keyword>
<accession>D6X535</accession>
<evidence type="ECO:0000313" key="7">
    <source>
        <dbReference type="Proteomes" id="UP000007266"/>
    </source>
</evidence>
<dbReference type="EC" id="2.7.1.82" evidence="5"/>
<reference evidence="6 7" key="2">
    <citation type="journal article" date="2010" name="Nucleic Acids Res.">
        <title>BeetleBase in 2010: revisions to provide comprehensive genomic information for Tribolium castaneum.</title>
        <authorList>
            <person name="Kim H.S."/>
            <person name="Murphy T."/>
            <person name="Xia J."/>
            <person name="Caragea D."/>
            <person name="Park Y."/>
            <person name="Beeman R.W."/>
            <person name="Lorenzen M.D."/>
            <person name="Butcher S."/>
            <person name="Manak J.R."/>
            <person name="Brown S.J."/>
        </authorList>
    </citation>
    <scope>GENOME REANNOTATION</scope>
    <source>
        <strain evidence="6 7">Georgia GA2</strain>
    </source>
</reference>